<feature type="region of interest" description="Disordered" evidence="1">
    <location>
        <begin position="40"/>
        <end position="63"/>
    </location>
</feature>
<keyword evidence="4" id="KW-1185">Reference proteome</keyword>
<accession>A0ABV5YQT0</accession>
<keyword evidence="2" id="KW-0472">Membrane</keyword>
<keyword evidence="2" id="KW-1133">Transmembrane helix</keyword>
<dbReference type="RefSeq" id="WP_378209773.1">
    <property type="nucleotide sequence ID" value="NZ_JBHLZP010000331.1"/>
</dbReference>
<keyword evidence="2" id="KW-0812">Transmembrane</keyword>
<organism evidence="3 4">
    <name type="scientific">Actinoallomurus acaciae</name>
    <dbReference type="NCBI Taxonomy" id="502577"/>
    <lineage>
        <taxon>Bacteria</taxon>
        <taxon>Bacillati</taxon>
        <taxon>Actinomycetota</taxon>
        <taxon>Actinomycetes</taxon>
        <taxon>Streptosporangiales</taxon>
        <taxon>Thermomonosporaceae</taxon>
        <taxon>Actinoallomurus</taxon>
    </lineage>
</organism>
<dbReference type="Proteomes" id="UP001589627">
    <property type="component" value="Unassembled WGS sequence"/>
</dbReference>
<evidence type="ECO:0000313" key="4">
    <source>
        <dbReference type="Proteomes" id="UP001589627"/>
    </source>
</evidence>
<proteinExistence type="predicted"/>
<dbReference type="EMBL" id="JBHLZP010000331">
    <property type="protein sequence ID" value="MFB9836988.1"/>
    <property type="molecule type" value="Genomic_DNA"/>
</dbReference>
<feature type="transmembrane region" description="Helical" evidence="2">
    <location>
        <begin position="6"/>
        <end position="24"/>
    </location>
</feature>
<name>A0ABV5YQT0_9ACTN</name>
<reference evidence="3 4" key="1">
    <citation type="submission" date="2024-09" db="EMBL/GenBank/DDBJ databases">
        <authorList>
            <person name="Sun Q."/>
            <person name="Mori K."/>
        </authorList>
    </citation>
    <scope>NUCLEOTIDE SEQUENCE [LARGE SCALE GENOMIC DNA]</scope>
    <source>
        <strain evidence="3 4">TBRC 0563</strain>
    </source>
</reference>
<comment type="caution">
    <text evidence="3">The sequence shown here is derived from an EMBL/GenBank/DDBJ whole genome shotgun (WGS) entry which is preliminary data.</text>
</comment>
<evidence type="ECO:0000256" key="2">
    <source>
        <dbReference type="SAM" id="Phobius"/>
    </source>
</evidence>
<evidence type="ECO:0000256" key="1">
    <source>
        <dbReference type="SAM" id="MobiDB-lite"/>
    </source>
</evidence>
<sequence length="63" mass="6979">MWLNFIFLVLACLCVGFILGWVVARPRRWGVFVANAPQTSAPQTATPQTDDDQPGVDSFARRA</sequence>
<evidence type="ECO:0000313" key="3">
    <source>
        <dbReference type="EMBL" id="MFB9836988.1"/>
    </source>
</evidence>
<gene>
    <name evidence="3" type="ORF">ACFFNX_32930</name>
</gene>
<protein>
    <submittedName>
        <fullName evidence="3">Uncharacterized protein</fullName>
    </submittedName>
</protein>